<keyword evidence="2" id="KW-1185">Reference proteome</keyword>
<evidence type="ECO:0000313" key="2">
    <source>
        <dbReference type="Proteomes" id="UP000308760"/>
    </source>
</evidence>
<comment type="caution">
    <text evidence="1">The sequence shown here is derived from an EMBL/GenBank/DDBJ whole genome shotgun (WGS) entry which is preliminary data.</text>
</comment>
<dbReference type="OrthoDB" id="9871326at2"/>
<dbReference type="AlphaFoldDB" id="A0A4S8Q783"/>
<dbReference type="RefSeq" id="WP_136535602.1">
    <property type="nucleotide sequence ID" value="NZ_STGY01000060.1"/>
</dbReference>
<accession>A0A4S8Q783</accession>
<reference evidence="2" key="1">
    <citation type="submission" date="2019-04" db="EMBL/GenBank/DDBJ databases">
        <title>Nocardioides xinjiangensis sp. nov.</title>
        <authorList>
            <person name="Liu S."/>
        </authorList>
    </citation>
    <scope>NUCLEOTIDE SEQUENCE [LARGE SCALE GENOMIC DNA]</scope>
    <source>
        <strain evidence="2">18</strain>
    </source>
</reference>
<protein>
    <submittedName>
        <fullName evidence="1">Uncharacterized protein</fullName>
    </submittedName>
</protein>
<organism evidence="1 2">
    <name type="scientific">Glycomyces buryatensis</name>
    <dbReference type="NCBI Taxonomy" id="2570927"/>
    <lineage>
        <taxon>Bacteria</taxon>
        <taxon>Bacillati</taxon>
        <taxon>Actinomycetota</taxon>
        <taxon>Actinomycetes</taxon>
        <taxon>Glycomycetales</taxon>
        <taxon>Glycomycetaceae</taxon>
        <taxon>Glycomyces</taxon>
    </lineage>
</organism>
<sequence>MTAEPGQVYRRIERPESLVVVLSNAASNRTTGWATVCLYSLTDQVGNLPESAIVHSLTPSPGYVNWTMHWTVPVGALTGPVGAVEAGPIHAARVGMEARFQDR</sequence>
<gene>
    <name evidence="1" type="ORF">FAB82_16310</name>
</gene>
<evidence type="ECO:0000313" key="1">
    <source>
        <dbReference type="EMBL" id="THV40088.1"/>
    </source>
</evidence>
<name>A0A4S8Q783_9ACTN</name>
<dbReference type="Proteomes" id="UP000308760">
    <property type="component" value="Unassembled WGS sequence"/>
</dbReference>
<proteinExistence type="predicted"/>
<reference evidence="1 2" key="2">
    <citation type="submission" date="2019-05" db="EMBL/GenBank/DDBJ databases">
        <title>Glycomyces buryatensis sp. nov.</title>
        <authorList>
            <person name="Nikitina E."/>
        </authorList>
    </citation>
    <scope>NUCLEOTIDE SEQUENCE [LARGE SCALE GENOMIC DNA]</scope>
    <source>
        <strain evidence="1 2">18</strain>
    </source>
</reference>
<dbReference type="EMBL" id="STGY01000060">
    <property type="protein sequence ID" value="THV40088.1"/>
    <property type="molecule type" value="Genomic_DNA"/>
</dbReference>